<evidence type="ECO:0000256" key="1">
    <source>
        <dbReference type="SAM" id="MobiDB-lite"/>
    </source>
</evidence>
<reference evidence="2" key="1">
    <citation type="submission" date="2021-01" db="EMBL/GenBank/DDBJ databases">
        <authorList>
            <consortium name="Genoscope - CEA"/>
            <person name="William W."/>
        </authorList>
    </citation>
    <scope>NUCLEOTIDE SEQUENCE</scope>
</reference>
<protein>
    <submittedName>
        <fullName evidence="2">(rape) hypothetical protein</fullName>
    </submittedName>
</protein>
<accession>A0A816U8P3</accession>
<dbReference type="Proteomes" id="UP001295469">
    <property type="component" value="Chromosome C08"/>
</dbReference>
<feature type="region of interest" description="Disordered" evidence="1">
    <location>
        <begin position="21"/>
        <end position="73"/>
    </location>
</feature>
<feature type="compositionally biased region" description="Basic residues" evidence="1">
    <location>
        <begin position="30"/>
        <end position="39"/>
    </location>
</feature>
<organism evidence="2">
    <name type="scientific">Brassica napus</name>
    <name type="common">Rape</name>
    <dbReference type="NCBI Taxonomy" id="3708"/>
    <lineage>
        <taxon>Eukaryota</taxon>
        <taxon>Viridiplantae</taxon>
        <taxon>Streptophyta</taxon>
        <taxon>Embryophyta</taxon>
        <taxon>Tracheophyta</taxon>
        <taxon>Spermatophyta</taxon>
        <taxon>Magnoliopsida</taxon>
        <taxon>eudicotyledons</taxon>
        <taxon>Gunneridae</taxon>
        <taxon>Pentapetalae</taxon>
        <taxon>rosids</taxon>
        <taxon>malvids</taxon>
        <taxon>Brassicales</taxon>
        <taxon>Brassicaceae</taxon>
        <taxon>Brassiceae</taxon>
        <taxon>Brassica</taxon>
    </lineage>
</organism>
<evidence type="ECO:0000313" key="2">
    <source>
        <dbReference type="EMBL" id="CAF2110665.1"/>
    </source>
</evidence>
<dbReference type="AlphaFoldDB" id="A0A816U8P3"/>
<sequence>MNDGFACEICNSYPTNKIQKLKNFMEHATSKSKQRRRRRESSPAPSKSDRHRRGGEPPNEDLAAERIREKTLD</sequence>
<dbReference type="EMBL" id="HG994372">
    <property type="protein sequence ID" value="CAF2110665.1"/>
    <property type="molecule type" value="Genomic_DNA"/>
</dbReference>
<proteinExistence type="predicted"/>
<name>A0A816U8P3_BRANA</name>
<gene>
    <name evidence="2" type="ORF">DARMORV10_C08P24970.1</name>
</gene>
<feature type="compositionally biased region" description="Basic and acidic residues" evidence="1">
    <location>
        <begin position="63"/>
        <end position="73"/>
    </location>
</feature>